<feature type="active site" description="Tele-phosphohistidine intermediate" evidence="2">
    <location>
        <position position="10"/>
    </location>
</feature>
<feature type="active site" description="Proton donor/acceptor" evidence="2">
    <location>
        <position position="88"/>
    </location>
</feature>
<dbReference type="SUPFAM" id="SSF53254">
    <property type="entry name" value="Phosphoglycerate mutase-like"/>
    <property type="match status" value="1"/>
</dbReference>
<dbReference type="InterPro" id="IPR029033">
    <property type="entry name" value="His_PPase_superfam"/>
</dbReference>
<evidence type="ECO:0000313" key="5">
    <source>
        <dbReference type="EMBL" id="OZG49975.1"/>
    </source>
</evidence>
<dbReference type="InterPro" id="IPR051695">
    <property type="entry name" value="Phosphoglycerate_Mutase"/>
</dbReference>
<evidence type="ECO:0000256" key="2">
    <source>
        <dbReference type="PIRSR" id="PIRSR613078-1"/>
    </source>
</evidence>
<dbReference type="GO" id="GO:0045820">
    <property type="term" value="P:negative regulation of glycolytic process"/>
    <property type="evidence" value="ECO:0007669"/>
    <property type="project" value="TreeGrafter"/>
</dbReference>
<dbReference type="Pfam" id="PF00300">
    <property type="entry name" value="His_Phos_1"/>
    <property type="match status" value="1"/>
</dbReference>
<dbReference type="PANTHER" id="PTHR46517:SF1">
    <property type="entry name" value="FRUCTOSE-2,6-BISPHOSPHATASE TIGAR"/>
    <property type="match status" value="1"/>
</dbReference>
<dbReference type="GO" id="GO:0005829">
    <property type="term" value="C:cytosol"/>
    <property type="evidence" value="ECO:0007669"/>
    <property type="project" value="TreeGrafter"/>
</dbReference>
<feature type="binding site" evidence="3">
    <location>
        <begin position="88"/>
        <end position="91"/>
    </location>
    <ligand>
        <name>substrate</name>
    </ligand>
</feature>
<dbReference type="RefSeq" id="WP_094722522.1">
    <property type="nucleotide sequence ID" value="NZ_MWWS01000004.1"/>
</dbReference>
<protein>
    <submittedName>
        <fullName evidence="5">Phosphoglycerate mutase</fullName>
    </submittedName>
</protein>
<keyword evidence="1" id="KW-0378">Hydrolase</keyword>
<evidence type="ECO:0000313" key="6">
    <source>
        <dbReference type="Proteomes" id="UP000216004"/>
    </source>
</evidence>
<proteinExistence type="predicted"/>
<feature type="binding site" evidence="3">
    <location>
        <begin position="175"/>
        <end position="176"/>
    </location>
    <ligand>
        <name>substrate</name>
    </ligand>
</feature>
<evidence type="ECO:0000256" key="4">
    <source>
        <dbReference type="PIRSR" id="PIRSR613078-3"/>
    </source>
</evidence>
<name>A0A261ET25_9BIFI</name>
<evidence type="ECO:0000256" key="3">
    <source>
        <dbReference type="PIRSR" id="PIRSR613078-2"/>
    </source>
</evidence>
<dbReference type="SMART" id="SM00855">
    <property type="entry name" value="PGAM"/>
    <property type="match status" value="1"/>
</dbReference>
<dbReference type="GO" id="GO:0004331">
    <property type="term" value="F:fructose-2,6-bisphosphate 2-phosphatase activity"/>
    <property type="evidence" value="ECO:0007669"/>
    <property type="project" value="TreeGrafter"/>
</dbReference>
<gene>
    <name evidence="5" type="ORF">BOCO_0492</name>
</gene>
<dbReference type="CDD" id="cd07067">
    <property type="entry name" value="HP_PGM_like"/>
    <property type="match status" value="1"/>
</dbReference>
<reference evidence="5 6" key="1">
    <citation type="journal article" date="2017" name="BMC Genomics">
        <title>Comparative genomic and phylogenomic analyses of the Bifidobacteriaceae family.</title>
        <authorList>
            <person name="Lugli G.A."/>
            <person name="Milani C."/>
            <person name="Turroni F."/>
            <person name="Duranti S."/>
            <person name="Mancabelli L."/>
            <person name="Mangifesta M."/>
            <person name="Ferrario C."/>
            <person name="Modesto M."/>
            <person name="Mattarelli P."/>
            <person name="Jiri K."/>
            <person name="van Sinderen D."/>
            <person name="Ventura M."/>
        </authorList>
    </citation>
    <scope>NUCLEOTIDE SEQUENCE [LARGE SCALE GENOMIC DNA]</scope>
    <source>
        <strain evidence="5 6">DSM 22924</strain>
    </source>
</reference>
<dbReference type="OrthoDB" id="4131070at2"/>
<organism evidence="5 6">
    <name type="scientific">Bombiscardovia coagulans</name>
    <dbReference type="NCBI Taxonomy" id="686666"/>
    <lineage>
        <taxon>Bacteria</taxon>
        <taxon>Bacillati</taxon>
        <taxon>Actinomycetota</taxon>
        <taxon>Actinomycetes</taxon>
        <taxon>Bifidobacteriales</taxon>
        <taxon>Bifidobacteriaceae</taxon>
        <taxon>Bombiscardovia</taxon>
    </lineage>
</organism>
<dbReference type="Gene3D" id="3.40.50.1240">
    <property type="entry name" value="Phosphoglycerate mutase-like"/>
    <property type="match status" value="1"/>
</dbReference>
<dbReference type="EMBL" id="MWWS01000004">
    <property type="protein sequence ID" value="OZG49975.1"/>
    <property type="molecule type" value="Genomic_DNA"/>
</dbReference>
<feature type="binding site" evidence="3">
    <location>
        <begin position="9"/>
        <end position="16"/>
    </location>
    <ligand>
        <name>substrate</name>
    </ligand>
</feature>
<keyword evidence="6" id="KW-1185">Reference proteome</keyword>
<dbReference type="PANTHER" id="PTHR46517">
    <property type="entry name" value="FRUCTOSE-2,6-BISPHOSPHATASE TIGAR"/>
    <property type="match status" value="1"/>
</dbReference>
<dbReference type="InterPro" id="IPR013078">
    <property type="entry name" value="His_Pase_superF_clade-1"/>
</dbReference>
<sequence>MKLHIYAVRHGQTYFNRYNRLQGWSNAPLTAQGITDADEVGKRLSQINFRAAYSSDTDRAQVTAQRILKLNIASQPRPELKAIMNFREQFYGYFEGQDMGSAWLAAGGPHGAPTYTQIVKQFGLAATRDFLKEADPFHDAESDTEYWRRVEQGFQVIASDPQLLDNDRVLIVWHGNSLLSLVHRFGGSAYEHSERPKNGSVTCFDFDSNLSFEESIRIVSYGQ</sequence>
<comment type="caution">
    <text evidence="5">The sequence shown here is derived from an EMBL/GenBank/DDBJ whole genome shotgun (WGS) entry which is preliminary data.</text>
</comment>
<accession>A0A261ET25</accession>
<dbReference type="AlphaFoldDB" id="A0A261ET25"/>
<dbReference type="GO" id="GO:0043456">
    <property type="term" value="P:regulation of pentose-phosphate shunt"/>
    <property type="evidence" value="ECO:0007669"/>
    <property type="project" value="TreeGrafter"/>
</dbReference>
<evidence type="ECO:0000256" key="1">
    <source>
        <dbReference type="ARBA" id="ARBA00022801"/>
    </source>
</evidence>
<feature type="site" description="Transition state stabilizer" evidence="4">
    <location>
        <position position="174"/>
    </location>
</feature>
<dbReference type="Proteomes" id="UP000216004">
    <property type="component" value="Unassembled WGS sequence"/>
</dbReference>
<feature type="binding site" evidence="3">
    <location>
        <position position="59"/>
    </location>
    <ligand>
        <name>substrate</name>
    </ligand>
</feature>